<evidence type="ECO:0000256" key="1">
    <source>
        <dbReference type="SAM" id="MobiDB-lite"/>
    </source>
</evidence>
<gene>
    <name evidence="2" type="ORF">ECRASSUSDP1_LOCUS3503</name>
</gene>
<comment type="caution">
    <text evidence="2">The sequence shown here is derived from an EMBL/GenBank/DDBJ whole genome shotgun (WGS) entry which is preliminary data.</text>
</comment>
<sequence length="395" mass="45072">MKIRRPKNRIFTNACLNSDEFTDFQETSIGSEERSFQIVNSPNVATQRSYVMPIREYIDFEGSQRKKVQKLSFKTIYNRPFTNSGAVQNICLKNYLKLKNSVNFNKKAFILKKESSDASLSQPHTEAAKLAVKVKSKGARNLKPKSFHSKNTQKKNINSPLVVKNSFTKKVGQYEGYDSSRVVLLSDVPSAFNSVKLALSARKKPIEHEEKEAYSQDQPAHSKKFISLNISTGEVEIGVRTDEASKETNPSTPEESMRSFQEARKSLTTQDNYVPVDKILQNLISDCEKTKRTIHYPAPKSKNGHLNVPKTVSLKVRDRAKSGVKRLLNLKKRNMFYEENDLPYFTDNETNSFCSKKLNLMSRVKMRKSGIKRSEKKPAMLREVTNMLPRVQNGN</sequence>
<dbReference type="EMBL" id="CAMPGE010003348">
    <property type="protein sequence ID" value="CAI2362181.1"/>
    <property type="molecule type" value="Genomic_DNA"/>
</dbReference>
<keyword evidence="3" id="KW-1185">Reference proteome</keyword>
<dbReference type="Proteomes" id="UP001295684">
    <property type="component" value="Unassembled WGS sequence"/>
</dbReference>
<name>A0AAD1U562_EUPCR</name>
<protein>
    <submittedName>
        <fullName evidence="2">Uncharacterized protein</fullName>
    </submittedName>
</protein>
<organism evidence="2 3">
    <name type="scientific">Euplotes crassus</name>
    <dbReference type="NCBI Taxonomy" id="5936"/>
    <lineage>
        <taxon>Eukaryota</taxon>
        <taxon>Sar</taxon>
        <taxon>Alveolata</taxon>
        <taxon>Ciliophora</taxon>
        <taxon>Intramacronucleata</taxon>
        <taxon>Spirotrichea</taxon>
        <taxon>Hypotrichia</taxon>
        <taxon>Euplotida</taxon>
        <taxon>Euplotidae</taxon>
        <taxon>Moneuplotes</taxon>
    </lineage>
</organism>
<dbReference type="AlphaFoldDB" id="A0AAD1U562"/>
<evidence type="ECO:0000313" key="2">
    <source>
        <dbReference type="EMBL" id="CAI2362181.1"/>
    </source>
</evidence>
<feature type="region of interest" description="Disordered" evidence="1">
    <location>
        <begin position="238"/>
        <end position="260"/>
    </location>
</feature>
<proteinExistence type="predicted"/>
<accession>A0AAD1U562</accession>
<evidence type="ECO:0000313" key="3">
    <source>
        <dbReference type="Proteomes" id="UP001295684"/>
    </source>
</evidence>
<reference evidence="2" key="1">
    <citation type="submission" date="2023-07" db="EMBL/GenBank/DDBJ databases">
        <authorList>
            <consortium name="AG Swart"/>
            <person name="Singh M."/>
            <person name="Singh A."/>
            <person name="Seah K."/>
            <person name="Emmerich C."/>
        </authorList>
    </citation>
    <scope>NUCLEOTIDE SEQUENCE</scope>
    <source>
        <strain evidence="2">DP1</strain>
    </source>
</reference>